<keyword evidence="2" id="KW-0418">Kinase</keyword>
<feature type="region of interest" description="Disordered" evidence="1">
    <location>
        <begin position="104"/>
        <end position="125"/>
    </location>
</feature>
<proteinExistence type="predicted"/>
<dbReference type="AlphaFoldDB" id="A0A3M7LX21"/>
<keyword evidence="3" id="KW-1185">Reference proteome</keyword>
<reference evidence="2 3" key="1">
    <citation type="journal article" date="2014" name="PLoS ONE">
        <title>De novo Genome Assembly of the Fungal Plant Pathogen Pyrenophora semeniperda.</title>
        <authorList>
            <person name="Soliai M.M."/>
            <person name="Meyer S.E."/>
            <person name="Udall J.A."/>
            <person name="Elzinga D.E."/>
            <person name="Hermansen R.A."/>
            <person name="Bodily P.M."/>
            <person name="Hart A.A."/>
            <person name="Coleman C.E."/>
        </authorList>
    </citation>
    <scope>NUCLEOTIDE SEQUENCE [LARGE SCALE GENOMIC DNA]</scope>
    <source>
        <strain evidence="2 3">CCB06</strain>
        <tissue evidence="2">Mycelium</tissue>
    </source>
</reference>
<organism evidence="2 3">
    <name type="scientific">Pyrenophora seminiperda CCB06</name>
    <dbReference type="NCBI Taxonomy" id="1302712"/>
    <lineage>
        <taxon>Eukaryota</taxon>
        <taxon>Fungi</taxon>
        <taxon>Dikarya</taxon>
        <taxon>Ascomycota</taxon>
        <taxon>Pezizomycotina</taxon>
        <taxon>Dothideomycetes</taxon>
        <taxon>Pleosporomycetidae</taxon>
        <taxon>Pleosporales</taxon>
        <taxon>Pleosporineae</taxon>
        <taxon>Pleosporaceae</taxon>
        <taxon>Pyrenophora</taxon>
    </lineage>
</organism>
<protein>
    <submittedName>
        <fullName evidence="2">Calcium calmodulin-dependent kinase</fullName>
    </submittedName>
</protein>
<evidence type="ECO:0000313" key="2">
    <source>
        <dbReference type="EMBL" id="RMZ66749.1"/>
    </source>
</evidence>
<gene>
    <name evidence="2" type="ORF">GMOD_00002112</name>
</gene>
<dbReference type="Proteomes" id="UP000265663">
    <property type="component" value="Unassembled WGS sequence"/>
</dbReference>
<sequence length="203" mass="22187">MTSTLQTQPAAAGILLVHPRLITPSPATAATFLHWTKLHFRDMLRLEGITCAMRFSAPEEDPRYSHAVDDEGSGKLPMYLYMCLLSELDVVRGAPYYAVSRKLKLDEEEEEEEGKDEEDKENEDESMVFDIVDAKFAVYEKLGGATTRTMGGKMKCAVICVSISPDSPSSSTTTDTDMSGIAKSLHDSLLDKWGVDGDGVVGG</sequence>
<dbReference type="GO" id="GO:0016301">
    <property type="term" value="F:kinase activity"/>
    <property type="evidence" value="ECO:0007669"/>
    <property type="project" value="UniProtKB-KW"/>
</dbReference>
<accession>A0A3M7LX21</accession>
<dbReference type="OrthoDB" id="3759404at2759"/>
<evidence type="ECO:0000313" key="3">
    <source>
        <dbReference type="Proteomes" id="UP000265663"/>
    </source>
</evidence>
<keyword evidence="2" id="KW-0808">Transferase</keyword>
<name>A0A3M7LX21_9PLEO</name>
<feature type="compositionally biased region" description="Acidic residues" evidence="1">
    <location>
        <begin position="106"/>
        <end position="125"/>
    </location>
</feature>
<dbReference type="EMBL" id="KE747809">
    <property type="protein sequence ID" value="RMZ66749.1"/>
    <property type="molecule type" value="Genomic_DNA"/>
</dbReference>
<evidence type="ECO:0000256" key="1">
    <source>
        <dbReference type="SAM" id="MobiDB-lite"/>
    </source>
</evidence>